<keyword evidence="4" id="KW-0560">Oxidoreductase</keyword>
<dbReference type="InterPro" id="IPR027623">
    <property type="entry name" value="AmmeMemoSam_A"/>
</dbReference>
<evidence type="ECO:0000256" key="1">
    <source>
        <dbReference type="ARBA" id="ARBA00006315"/>
    </source>
</evidence>
<dbReference type="eggNOG" id="COG1355">
    <property type="taxonomic scope" value="Bacteria"/>
</dbReference>
<evidence type="ECO:0000259" key="3">
    <source>
        <dbReference type="PROSITE" id="PS51112"/>
    </source>
</evidence>
<dbReference type="Gene3D" id="3.30.700.20">
    <property type="entry name" value="Hypothetical protein ph0010, domain 1"/>
    <property type="match status" value="1"/>
</dbReference>
<dbReference type="PANTHER" id="PTHR11060">
    <property type="entry name" value="PROTEIN MEMO1"/>
    <property type="match status" value="1"/>
</dbReference>
<gene>
    <name evidence="4" type="ORF">K678_05011</name>
</gene>
<dbReference type="Proteomes" id="UP000015350">
    <property type="component" value="Unassembled WGS sequence"/>
</dbReference>
<dbReference type="InterPro" id="IPR027485">
    <property type="entry name" value="AMMECR1_N"/>
</dbReference>
<protein>
    <recommendedName>
        <fullName evidence="2">MEMO1 family protein K678_05011</fullName>
    </recommendedName>
</protein>
<dbReference type="NCBIfam" id="TIGR00296">
    <property type="entry name" value="TIGR00296 family protein"/>
    <property type="match status" value="1"/>
</dbReference>
<proteinExistence type="inferred from homology"/>
<evidence type="ECO:0000313" key="5">
    <source>
        <dbReference type="Proteomes" id="UP000015350"/>
    </source>
</evidence>
<dbReference type="Gene3D" id="3.40.830.10">
    <property type="entry name" value="LigB-like"/>
    <property type="match status" value="1"/>
</dbReference>
<dbReference type="CDD" id="cd07361">
    <property type="entry name" value="MEMO_like"/>
    <property type="match status" value="1"/>
</dbReference>
<comment type="caution">
    <text evidence="4">The sequence shown here is derived from an EMBL/GenBank/DDBJ whole genome shotgun (WGS) entry which is preliminary data.</text>
</comment>
<dbReference type="GO" id="GO:0051213">
    <property type="term" value="F:dioxygenase activity"/>
    <property type="evidence" value="ECO:0007669"/>
    <property type="project" value="UniProtKB-KW"/>
</dbReference>
<dbReference type="NCBIfam" id="TIGR04335">
    <property type="entry name" value="AmmeMemoSam_A"/>
    <property type="match status" value="1"/>
</dbReference>
<name>S9S9K6_MAGFU</name>
<dbReference type="STRING" id="1316936.K678_05011"/>
<dbReference type="InterPro" id="IPR002737">
    <property type="entry name" value="MEMO1_fam"/>
</dbReference>
<dbReference type="InterPro" id="IPR002733">
    <property type="entry name" value="AMMECR1_domain"/>
</dbReference>
<organism evidence="4 5">
    <name type="scientific">Magnetospirillum fulvum MGU-K5</name>
    <dbReference type="NCBI Taxonomy" id="1316936"/>
    <lineage>
        <taxon>Bacteria</taxon>
        <taxon>Pseudomonadati</taxon>
        <taxon>Pseudomonadota</taxon>
        <taxon>Alphaproteobacteria</taxon>
        <taxon>Rhodospirillales</taxon>
        <taxon>Rhodospirillaceae</taxon>
        <taxon>Magnetospirillum</taxon>
    </lineage>
</organism>
<dbReference type="Pfam" id="PF01871">
    <property type="entry name" value="AMMECR1"/>
    <property type="match status" value="1"/>
</dbReference>
<dbReference type="SUPFAM" id="SSF143447">
    <property type="entry name" value="AMMECR1-like"/>
    <property type="match status" value="1"/>
</dbReference>
<dbReference type="eggNOG" id="COG2078">
    <property type="taxonomic scope" value="Bacteria"/>
</dbReference>
<dbReference type="NCBIfam" id="TIGR04336">
    <property type="entry name" value="AmmeMemoSam_B"/>
    <property type="match status" value="1"/>
</dbReference>
<dbReference type="PROSITE" id="PS51112">
    <property type="entry name" value="AMMECR1"/>
    <property type="match status" value="1"/>
</dbReference>
<dbReference type="InterPro" id="IPR036071">
    <property type="entry name" value="AMMECR1_dom_sf"/>
</dbReference>
<dbReference type="PATRIC" id="fig|1316936.3.peg.1005"/>
<dbReference type="Pfam" id="PF01875">
    <property type="entry name" value="Memo"/>
    <property type="match status" value="1"/>
</dbReference>
<dbReference type="AlphaFoldDB" id="S9S9K6"/>
<dbReference type="InterPro" id="IPR023473">
    <property type="entry name" value="AMMECR1"/>
</dbReference>
<dbReference type="PANTHER" id="PTHR11060:SF0">
    <property type="entry name" value="PROTEIN MEMO1"/>
    <property type="match status" value="1"/>
</dbReference>
<evidence type="ECO:0000313" key="4">
    <source>
        <dbReference type="EMBL" id="EPY02547.1"/>
    </source>
</evidence>
<dbReference type="OrthoDB" id="9782820at2"/>
<accession>S9S9K6</accession>
<dbReference type="Gene3D" id="3.30.1490.150">
    <property type="entry name" value="Hypothetical protein ph0010, domain 2"/>
    <property type="match status" value="1"/>
</dbReference>
<dbReference type="EMBL" id="AQPH01000012">
    <property type="protein sequence ID" value="EPY02547.1"/>
    <property type="molecule type" value="Genomic_DNA"/>
</dbReference>
<keyword evidence="4" id="KW-0223">Dioxygenase</keyword>
<feature type="domain" description="AMMECR1" evidence="3">
    <location>
        <begin position="274"/>
        <end position="457"/>
    </location>
</feature>
<dbReference type="HAMAP" id="MF_00055">
    <property type="entry name" value="MEMO1"/>
    <property type="match status" value="1"/>
</dbReference>
<sequence>MTAIRPPAVAGQFYPADPSELSRQLVALLAAAPAAHPPAPKAIIVPHAGWAYSGPIAATAYAQVAPARGTVRRVVLLGPSHRVALRGLALSGADLWTTPLGPVALDRDGTQRLAALPGLGLFEPAHAQEHALEVQLPFLQTVLGPDFLLLPLVVGEAPAETVAAALDTVWGGAETLIVISTDLSHYLDYQSCNRQDQSTAAAIERLDGDGIAGDAACGHNPLAGLLLTAKRRGLRIERLDLRNSGDTAGPRDRVVGYGAWALYETDDDAQAIRSLGPTLLDLAWTSIRHGLAHGKPAPVPAERADRLSHPGAAFVTLTRGGQLRGCIGSPLAWRSLAEDIVDNAFKAAFSDPRFPPLAESELDGLALSVSVLTPPVAMRFADEADLLGQLRPRRDGLIIEDGARRALFLPAVWEQLPDPRSFLAHLKQKAGLKIGHWSATFRASRFEAIEIGKNARG</sequence>
<evidence type="ECO:0000256" key="2">
    <source>
        <dbReference type="HAMAP-Rule" id="MF_00055"/>
    </source>
</evidence>
<comment type="similarity">
    <text evidence="1 2">Belongs to the MEMO1 family.</text>
</comment>
<reference evidence="4 5" key="1">
    <citation type="submission" date="2013-04" db="EMBL/GenBank/DDBJ databases">
        <authorList>
            <person name="Kuznetsov B."/>
            <person name="Ivanovsky R."/>
        </authorList>
    </citation>
    <scope>NUCLEOTIDE SEQUENCE [LARGE SCALE GENOMIC DNA]</scope>
    <source>
        <strain evidence="4 5">MGU-K5</strain>
    </source>
</reference>